<dbReference type="InterPro" id="IPR019734">
    <property type="entry name" value="TPR_rpt"/>
</dbReference>
<dbReference type="PROSITE" id="PS50005">
    <property type="entry name" value="TPR"/>
    <property type="match status" value="5"/>
</dbReference>
<dbReference type="SUPFAM" id="SSF48452">
    <property type="entry name" value="TPR-like"/>
    <property type="match status" value="1"/>
</dbReference>
<keyword evidence="3" id="KW-0802">TPR repeat</keyword>
<dbReference type="EMBL" id="DSTT01000002">
    <property type="protein sequence ID" value="HFK23386.1"/>
    <property type="molecule type" value="Genomic_DNA"/>
</dbReference>
<proteinExistence type="predicted"/>
<dbReference type="GO" id="GO:0005524">
    <property type="term" value="F:ATP binding"/>
    <property type="evidence" value="ECO:0007669"/>
    <property type="project" value="UniProtKB-KW"/>
</dbReference>
<dbReference type="Gene3D" id="1.25.40.10">
    <property type="entry name" value="Tetratricopeptide repeat domain"/>
    <property type="match status" value="3"/>
</dbReference>
<dbReference type="Pfam" id="PF13424">
    <property type="entry name" value="TPR_12"/>
    <property type="match status" value="4"/>
</dbReference>
<evidence type="ECO:0000256" key="2">
    <source>
        <dbReference type="ARBA" id="ARBA00022840"/>
    </source>
</evidence>
<feature type="repeat" description="TPR" evidence="3">
    <location>
        <begin position="928"/>
        <end position="961"/>
    </location>
</feature>
<dbReference type="PROSITE" id="PS50293">
    <property type="entry name" value="TPR_REGION"/>
    <property type="match status" value="1"/>
</dbReference>
<organism evidence="5">
    <name type="scientific">candidate division WOR-3 bacterium</name>
    <dbReference type="NCBI Taxonomy" id="2052148"/>
    <lineage>
        <taxon>Bacteria</taxon>
        <taxon>Bacteria division WOR-3</taxon>
    </lineage>
</organism>
<evidence type="ECO:0000313" key="5">
    <source>
        <dbReference type="EMBL" id="HFK23386.1"/>
    </source>
</evidence>
<evidence type="ECO:0000256" key="1">
    <source>
        <dbReference type="ARBA" id="ARBA00022741"/>
    </source>
</evidence>
<dbReference type="InterPro" id="IPR029787">
    <property type="entry name" value="Nucleotide_cyclase"/>
</dbReference>
<dbReference type="Pfam" id="PF00211">
    <property type="entry name" value="Guanylate_cyc"/>
    <property type="match status" value="2"/>
</dbReference>
<dbReference type="SMART" id="SM00028">
    <property type="entry name" value="TPR"/>
    <property type="match status" value="9"/>
</dbReference>
<keyword evidence="1" id="KW-0547">Nucleotide-binding</keyword>
<dbReference type="SUPFAM" id="SSF55073">
    <property type="entry name" value="Nucleotide cyclase"/>
    <property type="match status" value="2"/>
</dbReference>
<feature type="repeat" description="TPR" evidence="3">
    <location>
        <begin position="966"/>
        <end position="999"/>
    </location>
</feature>
<evidence type="ECO:0000256" key="3">
    <source>
        <dbReference type="PROSITE-ProRule" id="PRU00339"/>
    </source>
</evidence>
<dbReference type="GO" id="GO:0009190">
    <property type="term" value="P:cyclic nucleotide biosynthetic process"/>
    <property type="evidence" value="ECO:0007669"/>
    <property type="project" value="InterPro"/>
</dbReference>
<dbReference type="InterPro" id="IPR027417">
    <property type="entry name" value="P-loop_NTPase"/>
</dbReference>
<protein>
    <submittedName>
        <fullName evidence="5">Tetratricopeptide repeat protein</fullName>
    </submittedName>
</protein>
<dbReference type="PANTHER" id="PTHR16305">
    <property type="entry name" value="TESTICULAR SOLUBLE ADENYLYL CYCLASE"/>
    <property type="match status" value="1"/>
</dbReference>
<sequence length="1226" mass="142952">MRNLIPSFIVEKINSNLTKGNFFGYVISGDIENFTPMVENLMEKSKEGAEILGNILNRTLGNVTDIIYKNDGFITTFSGDAFTAIFFEEKSLIEILQVSKQILEIFSNLNKKSNIKLNIRLGISSGMIEWRIFNNDRSIYFFKGNGINSAIRIQHEQESSVIKVDISLIDKIDKNLVKQLKDGYFIVDDKKIETLKTIEEKNQIIPFKSLNSKFFPEIISDLKIEGEFRKVIPVFINFPFDLEDGKIDILLKTVDENSKKYNAYLNKVEFGDKGGMILLIFGAPYTQEDMVERAILCSTDIFNLLNENHIKVSIGLDYGTTYSGFIGSSYWKEYTVIGDIVNTSARIATTNSYKVMVSERLACETKRVEFSEQVELSLKGKDKKIKVLSVKGITQKKSFDFISPFIERKSVSEKVEKFLKNIEDKKVAGIINISGESGTGKTRISFELFSKFGYEIFYTTADPILKEPLMAIKNLFANIIGFNTYDKETKRREIIEKFSKDFENFYDIEYERLFSFLLYFFNHEETYLIKNLPAREKLEGTFFTLKNILLKNIENKKAVFIFDDFMWVDQETVDFVNYLLRDQYEFKSVPFIFLYREENDRVKRLKKLGCESIVIKLENFTFENVKTFLQNFFKSDISKELLNTLWQKSEGNPLFLEQLSVHLVNNGLLENRNGVISLKESNYEIPSNIDRLILSRLDSLSALTRDGVQKASIIGKEFEILLLSFLVDKKDLDKILSESEKNKIITLLSEKSASFRHILLYEITYRMQLKKNVEMLHKKIGKLYETLFKDNLINYYETLYYHFSKGNVKNKAIFYLKKSIEKDISSFSNENAIKLIEKYLDYRINKDERIDYTIKKAEILTHIGRYKEAIKEYKKVLKEKNLKSKTKAVVLKGIGNALWAMGEYKKALNQYKESLKIVKTLKDQKEISDIYEKIGIVYYNKGDYSKSKDMFNTALKFSKKDVEKRFSIYSNLGLLLFRQGNYEKAMEYYTRSLDYAKKNNNLSDQALFNLRIGLIHYEKQEYEKALKNYFVSLDLNRKTGNRRNEAVTLGNIGTVYNEMGETEKALNYLFKALQIDKEINNLENESIILGNIANIYGAKKDWDSSLKYYKEALDVDRKIGSKWSEAIDLGNIGQLFKLQKKYKDADEYFKKCIKIIREMNARYPLSHFLYHRALLLFEMKNFSLSLKLTKESLKIAKELKKDNLIKSCEELIKKMEDKDVKMRQQK</sequence>
<dbReference type="Gene3D" id="3.30.70.1230">
    <property type="entry name" value="Nucleotide cyclase"/>
    <property type="match status" value="2"/>
</dbReference>
<dbReference type="GO" id="GO:0004016">
    <property type="term" value="F:adenylate cyclase activity"/>
    <property type="evidence" value="ECO:0007669"/>
    <property type="project" value="TreeGrafter"/>
</dbReference>
<dbReference type="GO" id="GO:0005737">
    <property type="term" value="C:cytoplasm"/>
    <property type="evidence" value="ECO:0007669"/>
    <property type="project" value="TreeGrafter"/>
</dbReference>
<dbReference type="InterPro" id="IPR011990">
    <property type="entry name" value="TPR-like_helical_dom_sf"/>
</dbReference>
<dbReference type="GO" id="GO:0035556">
    <property type="term" value="P:intracellular signal transduction"/>
    <property type="evidence" value="ECO:0007669"/>
    <property type="project" value="InterPro"/>
</dbReference>
<feature type="repeat" description="TPR" evidence="3">
    <location>
        <begin position="888"/>
        <end position="921"/>
    </location>
</feature>
<gene>
    <name evidence="5" type="ORF">ENS15_01850</name>
</gene>
<feature type="repeat" description="TPR" evidence="3">
    <location>
        <begin position="1046"/>
        <end position="1079"/>
    </location>
</feature>
<dbReference type="InterPro" id="IPR001054">
    <property type="entry name" value="A/G_cyclase"/>
</dbReference>
<dbReference type="CDD" id="cd07302">
    <property type="entry name" value="CHD"/>
    <property type="match status" value="1"/>
</dbReference>
<evidence type="ECO:0000259" key="4">
    <source>
        <dbReference type="PROSITE" id="PS50125"/>
    </source>
</evidence>
<feature type="repeat" description="TPR" evidence="3">
    <location>
        <begin position="1006"/>
        <end position="1039"/>
    </location>
</feature>
<reference evidence="5" key="1">
    <citation type="journal article" date="2020" name="mSystems">
        <title>Genome- and Community-Level Interaction Insights into Carbon Utilization and Element Cycling Functions of Hydrothermarchaeota in Hydrothermal Sediment.</title>
        <authorList>
            <person name="Zhou Z."/>
            <person name="Liu Y."/>
            <person name="Xu W."/>
            <person name="Pan J."/>
            <person name="Luo Z.H."/>
            <person name="Li M."/>
        </authorList>
    </citation>
    <scope>NUCLEOTIDE SEQUENCE [LARGE SCALE GENOMIC DNA]</scope>
    <source>
        <strain evidence="5">SpSt-464</strain>
    </source>
</reference>
<dbReference type="PROSITE" id="PS50125">
    <property type="entry name" value="GUANYLATE_CYCLASE_2"/>
    <property type="match status" value="2"/>
</dbReference>
<name>A0A7C3NFX3_UNCW3</name>
<keyword evidence="2" id="KW-0067">ATP-binding</keyword>
<feature type="domain" description="Guanylate cyclase" evidence="4">
    <location>
        <begin position="212"/>
        <end position="348"/>
    </location>
</feature>
<feature type="domain" description="Guanylate cyclase" evidence="4">
    <location>
        <begin position="25"/>
        <end position="154"/>
    </location>
</feature>
<dbReference type="AlphaFoldDB" id="A0A7C3NFX3"/>
<comment type="caution">
    <text evidence="5">The sequence shown here is derived from an EMBL/GenBank/DDBJ whole genome shotgun (WGS) entry which is preliminary data.</text>
</comment>
<dbReference type="SUPFAM" id="SSF52540">
    <property type="entry name" value="P-loop containing nucleoside triphosphate hydrolases"/>
    <property type="match status" value="1"/>
</dbReference>
<dbReference type="PANTHER" id="PTHR16305:SF28">
    <property type="entry name" value="GUANYLATE CYCLASE DOMAIN-CONTAINING PROTEIN"/>
    <property type="match status" value="1"/>
</dbReference>
<accession>A0A7C3NFX3</accession>